<dbReference type="PANTHER" id="PTHR37490:SF3">
    <property type="entry name" value="DUF3431 DOMAIN CONTAINING PROTEIN"/>
    <property type="match status" value="1"/>
</dbReference>
<feature type="region of interest" description="Disordered" evidence="1">
    <location>
        <begin position="34"/>
        <end position="77"/>
    </location>
</feature>
<keyword evidence="4" id="KW-1185">Reference proteome</keyword>
<evidence type="ECO:0000313" key="4">
    <source>
        <dbReference type="Proteomes" id="UP001365542"/>
    </source>
</evidence>
<feature type="compositionally biased region" description="Polar residues" evidence="1">
    <location>
        <begin position="40"/>
        <end position="58"/>
    </location>
</feature>
<gene>
    <name evidence="3" type="ORF">TWF694_003615</name>
</gene>
<dbReference type="Pfam" id="PF11913">
    <property type="entry name" value="DUF3431"/>
    <property type="match status" value="1"/>
</dbReference>
<name>A0AAV9WYM3_9PEZI</name>
<keyword evidence="2" id="KW-0732">Signal</keyword>
<dbReference type="AlphaFoldDB" id="A0AAV9WYM3"/>
<evidence type="ECO:0000256" key="1">
    <source>
        <dbReference type="SAM" id="MobiDB-lite"/>
    </source>
</evidence>
<feature type="signal peptide" evidence="2">
    <location>
        <begin position="1"/>
        <end position="27"/>
    </location>
</feature>
<dbReference type="EMBL" id="JAVHJO010000013">
    <property type="protein sequence ID" value="KAK6530252.1"/>
    <property type="molecule type" value="Genomic_DNA"/>
</dbReference>
<proteinExistence type="predicted"/>
<dbReference type="InterPro" id="IPR021838">
    <property type="entry name" value="DUF3431"/>
</dbReference>
<accession>A0AAV9WYM3</accession>
<protein>
    <submittedName>
        <fullName evidence="3">Uncharacterized protein</fullName>
    </submittedName>
</protein>
<evidence type="ECO:0000256" key="2">
    <source>
        <dbReference type="SAM" id="SignalP"/>
    </source>
</evidence>
<organism evidence="3 4">
    <name type="scientific">Orbilia ellipsospora</name>
    <dbReference type="NCBI Taxonomy" id="2528407"/>
    <lineage>
        <taxon>Eukaryota</taxon>
        <taxon>Fungi</taxon>
        <taxon>Dikarya</taxon>
        <taxon>Ascomycota</taxon>
        <taxon>Pezizomycotina</taxon>
        <taxon>Orbiliomycetes</taxon>
        <taxon>Orbiliales</taxon>
        <taxon>Orbiliaceae</taxon>
        <taxon>Orbilia</taxon>
    </lineage>
</organism>
<sequence>MIGRAGFPRAGAATIALMLFIWTYTFHTSISTVPTTVTSNHSPNKNKQNEAEVQTSSPGEGMGAASTNDRIASTKVQFSPPIETESKTFEKTVIMGKIKTEDGEWPQKELSDWRPVVYSMDDPEAEGYFPVSANKGREAMAYLTYLINFYDNLTDINVFIHAHNGSYPKAWHNEPQSAKYSAVQMLQLLRLDNIRENGYVNLRCNTNPGCITKLRPNQNTFKENAIEPGWQKLWKHMNEDKPLPEEVAVACCAQFAVSKEKIRERPKAYYEKLREWVLTTDCSDPGRVFEYFWHIMFGMPMVHCEEAWKYQKCICRTYDCGNAKRSPVDIFGGGF</sequence>
<dbReference type="Proteomes" id="UP001365542">
    <property type="component" value="Unassembled WGS sequence"/>
</dbReference>
<comment type="caution">
    <text evidence="3">The sequence shown here is derived from an EMBL/GenBank/DDBJ whole genome shotgun (WGS) entry which is preliminary data.</text>
</comment>
<evidence type="ECO:0000313" key="3">
    <source>
        <dbReference type="EMBL" id="KAK6530252.1"/>
    </source>
</evidence>
<feature type="compositionally biased region" description="Polar residues" evidence="1">
    <location>
        <begin position="65"/>
        <end position="77"/>
    </location>
</feature>
<feature type="chain" id="PRO_5043609064" evidence="2">
    <location>
        <begin position="28"/>
        <end position="335"/>
    </location>
</feature>
<dbReference type="PANTHER" id="PTHR37490">
    <property type="entry name" value="EXPRESSED PROTEIN"/>
    <property type="match status" value="1"/>
</dbReference>
<reference evidence="3 4" key="1">
    <citation type="submission" date="2019-10" db="EMBL/GenBank/DDBJ databases">
        <authorList>
            <person name="Palmer J.M."/>
        </authorList>
    </citation>
    <scope>NUCLEOTIDE SEQUENCE [LARGE SCALE GENOMIC DNA]</scope>
    <source>
        <strain evidence="3 4">TWF694</strain>
    </source>
</reference>